<evidence type="ECO:0000313" key="3">
    <source>
        <dbReference type="Proteomes" id="UP000195402"/>
    </source>
</evidence>
<evidence type="ECO:0000313" key="2">
    <source>
        <dbReference type="EMBL" id="OVA17859.1"/>
    </source>
</evidence>
<accession>A0A200R569</accession>
<dbReference type="InParanoid" id="A0A200R569"/>
<dbReference type="OMA" id="VSKQDVW"/>
<dbReference type="AlphaFoldDB" id="A0A200R569"/>
<dbReference type="GO" id="GO:0005634">
    <property type="term" value="C:nucleus"/>
    <property type="evidence" value="ECO:0007669"/>
    <property type="project" value="TreeGrafter"/>
</dbReference>
<reference evidence="2 3" key="1">
    <citation type="journal article" date="2017" name="Mol. Plant">
        <title>The Genome of Medicinal Plant Macleaya cordata Provides New Insights into Benzylisoquinoline Alkaloids Metabolism.</title>
        <authorList>
            <person name="Liu X."/>
            <person name="Liu Y."/>
            <person name="Huang P."/>
            <person name="Ma Y."/>
            <person name="Qing Z."/>
            <person name="Tang Q."/>
            <person name="Cao H."/>
            <person name="Cheng P."/>
            <person name="Zheng Y."/>
            <person name="Yuan Z."/>
            <person name="Zhou Y."/>
            <person name="Liu J."/>
            <person name="Tang Z."/>
            <person name="Zhuo Y."/>
            <person name="Zhang Y."/>
            <person name="Yu L."/>
            <person name="Huang J."/>
            <person name="Yang P."/>
            <person name="Peng Q."/>
            <person name="Zhang J."/>
            <person name="Jiang W."/>
            <person name="Zhang Z."/>
            <person name="Lin K."/>
            <person name="Ro D.K."/>
            <person name="Chen X."/>
            <person name="Xiong X."/>
            <person name="Shang Y."/>
            <person name="Huang S."/>
            <person name="Zeng J."/>
        </authorList>
    </citation>
    <scope>NUCLEOTIDE SEQUENCE [LARGE SCALE GENOMIC DNA]</scope>
    <source>
        <strain evidence="3">cv. BLH2017</strain>
        <tissue evidence="2">Root</tissue>
    </source>
</reference>
<dbReference type="GO" id="GO:0003700">
    <property type="term" value="F:DNA-binding transcription factor activity"/>
    <property type="evidence" value="ECO:0007669"/>
    <property type="project" value="TreeGrafter"/>
</dbReference>
<comment type="caution">
    <text evidence="2">The sequence shown here is derived from an EMBL/GenBank/DDBJ whole genome shotgun (WGS) entry which is preliminary data.</text>
</comment>
<evidence type="ECO:0000256" key="1">
    <source>
        <dbReference type="SAM" id="MobiDB-lite"/>
    </source>
</evidence>
<sequence>MCMILRDADCLGFRKIETDRWEFANEDFLRGSRHLLKNIHRRKSLQGQHIGNYAVSSGETGRSGLEGEIQKLRNGKNFLMQELLKLQQEHRGRAHQVEAMKQRMEVAEQRQKQMVSFLAKVLQNPVFLTRLQQMKEQREIASPRVKRKFFKQQPLDESKLATSMERKIVKYKPDLGDLATSSVLQDIEPVTDKQLTGDLLEAMVGKLGLCAAHTQGQIGNVVSDELGQELVGASGQMGMDTLGLGSLGCEKGKEVVRVQPEVGADYFVSSPEDLVKEKSFPDFMSPTIESIIKQEDIWGMGFDTSFSMPTSGHEIWGDLVDYDAQELGVTAGLSNLWDQGLQEVAGGSGSNMWPGDESSFDDLESKPDN</sequence>
<feature type="region of interest" description="Disordered" evidence="1">
    <location>
        <begin position="345"/>
        <end position="369"/>
    </location>
</feature>
<keyword evidence="2" id="KW-0346">Stress response</keyword>
<dbReference type="STRING" id="56857.A0A200R569"/>
<organism evidence="2 3">
    <name type="scientific">Macleaya cordata</name>
    <name type="common">Five-seeded plume-poppy</name>
    <name type="synonym">Bocconia cordata</name>
    <dbReference type="NCBI Taxonomy" id="56857"/>
    <lineage>
        <taxon>Eukaryota</taxon>
        <taxon>Viridiplantae</taxon>
        <taxon>Streptophyta</taxon>
        <taxon>Embryophyta</taxon>
        <taxon>Tracheophyta</taxon>
        <taxon>Spermatophyta</taxon>
        <taxon>Magnoliopsida</taxon>
        <taxon>Ranunculales</taxon>
        <taxon>Papaveraceae</taxon>
        <taxon>Papaveroideae</taxon>
        <taxon>Macleaya</taxon>
    </lineage>
</organism>
<dbReference type="OrthoDB" id="60033at2759"/>
<protein>
    <submittedName>
        <fullName evidence="2">Heat shock transcription factor</fullName>
    </submittedName>
</protein>
<proteinExistence type="predicted"/>
<gene>
    <name evidence="2" type="ORF">BVC80_1835g254</name>
</gene>
<dbReference type="EMBL" id="MVGT01000437">
    <property type="protein sequence ID" value="OVA17859.1"/>
    <property type="molecule type" value="Genomic_DNA"/>
</dbReference>
<dbReference type="GO" id="GO:0006357">
    <property type="term" value="P:regulation of transcription by RNA polymerase II"/>
    <property type="evidence" value="ECO:0007669"/>
    <property type="project" value="TreeGrafter"/>
</dbReference>
<name>A0A200R569_MACCD</name>
<dbReference type="GO" id="GO:0034605">
    <property type="term" value="P:cellular response to heat"/>
    <property type="evidence" value="ECO:0007669"/>
    <property type="project" value="TreeGrafter"/>
</dbReference>
<dbReference type="PANTHER" id="PTHR10015:SF337">
    <property type="entry name" value="HEAT STRESS TRANSCRIPTION FACTOR A-3"/>
    <property type="match status" value="1"/>
</dbReference>
<dbReference type="GO" id="GO:0000978">
    <property type="term" value="F:RNA polymerase II cis-regulatory region sequence-specific DNA binding"/>
    <property type="evidence" value="ECO:0007669"/>
    <property type="project" value="TreeGrafter"/>
</dbReference>
<dbReference type="PANTHER" id="PTHR10015">
    <property type="entry name" value="HEAT SHOCK TRANSCRIPTION FACTOR"/>
    <property type="match status" value="1"/>
</dbReference>
<keyword evidence="3" id="KW-1185">Reference proteome</keyword>
<dbReference type="Proteomes" id="UP000195402">
    <property type="component" value="Unassembled WGS sequence"/>
</dbReference>